<dbReference type="PANTHER" id="PTHR34703:SF1">
    <property type="entry name" value="ANTIPORTER SUBUNIT MNHG2-RELATED"/>
    <property type="match status" value="1"/>
</dbReference>
<dbReference type="AlphaFoldDB" id="X1KUG8"/>
<keyword evidence="1" id="KW-0472">Membrane</keyword>
<dbReference type="NCBIfam" id="TIGR01300">
    <property type="entry name" value="CPA3_mnhG_phaG"/>
    <property type="match status" value="1"/>
</dbReference>
<evidence type="ECO:0008006" key="3">
    <source>
        <dbReference type="Google" id="ProtNLM"/>
    </source>
</evidence>
<feature type="transmembrane region" description="Helical" evidence="1">
    <location>
        <begin position="75"/>
        <end position="96"/>
    </location>
</feature>
<feature type="transmembrane region" description="Helical" evidence="1">
    <location>
        <begin position="6"/>
        <end position="25"/>
    </location>
</feature>
<dbReference type="GO" id="GO:0015385">
    <property type="term" value="F:sodium:proton antiporter activity"/>
    <property type="evidence" value="ECO:0007669"/>
    <property type="project" value="TreeGrafter"/>
</dbReference>
<accession>X1KUG8</accession>
<protein>
    <recommendedName>
        <fullName evidence="3">Cation:proton antiporter</fullName>
    </recommendedName>
</protein>
<organism evidence="2">
    <name type="scientific">marine sediment metagenome</name>
    <dbReference type="NCBI Taxonomy" id="412755"/>
    <lineage>
        <taxon>unclassified sequences</taxon>
        <taxon>metagenomes</taxon>
        <taxon>ecological metagenomes</taxon>
    </lineage>
</organism>
<keyword evidence="1" id="KW-0812">Transmembrane</keyword>
<evidence type="ECO:0000256" key="1">
    <source>
        <dbReference type="SAM" id="Phobius"/>
    </source>
</evidence>
<feature type="transmembrane region" description="Helical" evidence="1">
    <location>
        <begin position="37"/>
        <end position="55"/>
    </location>
</feature>
<proteinExistence type="predicted"/>
<dbReference type="EMBL" id="BARV01006257">
    <property type="protein sequence ID" value="GAI10338.1"/>
    <property type="molecule type" value="Genomic_DNA"/>
</dbReference>
<reference evidence="2" key="1">
    <citation type="journal article" date="2014" name="Front. Microbiol.">
        <title>High frequency of phylogenetically diverse reductive dehalogenase-homologous genes in deep subseafloor sedimentary metagenomes.</title>
        <authorList>
            <person name="Kawai M."/>
            <person name="Futagami T."/>
            <person name="Toyoda A."/>
            <person name="Takaki Y."/>
            <person name="Nishi S."/>
            <person name="Hori S."/>
            <person name="Arai W."/>
            <person name="Tsubouchi T."/>
            <person name="Morono Y."/>
            <person name="Uchiyama I."/>
            <person name="Ito T."/>
            <person name="Fujiyama A."/>
            <person name="Inagaki F."/>
            <person name="Takami H."/>
        </authorList>
    </citation>
    <scope>NUCLEOTIDE SEQUENCE</scope>
    <source>
        <strain evidence="2">Expedition CK06-06</strain>
    </source>
</reference>
<sequence>MALNIVTYIFIGVGLFFNLIGVVGLHRFPDMYTKLHAATKCTTFGSIFLIMAVIMQSAGIWAQGGAYSSQSVMCIHAVLVLVALLVTNATGAHAIARAAHRSGEKPARAVVDDLGGKEND</sequence>
<gene>
    <name evidence="2" type="ORF">S06H3_12815</name>
</gene>
<dbReference type="PANTHER" id="PTHR34703">
    <property type="entry name" value="ANTIPORTER SUBUNIT MNHG2-RELATED"/>
    <property type="match status" value="1"/>
</dbReference>
<dbReference type="NCBIfam" id="NF009312">
    <property type="entry name" value="PRK12672.1"/>
    <property type="match status" value="1"/>
</dbReference>
<dbReference type="InterPro" id="IPR005133">
    <property type="entry name" value="PhaG_MnhG_YufB"/>
</dbReference>
<keyword evidence="1" id="KW-1133">Transmembrane helix</keyword>
<comment type="caution">
    <text evidence="2">The sequence shown here is derived from an EMBL/GenBank/DDBJ whole genome shotgun (WGS) entry which is preliminary data.</text>
</comment>
<evidence type="ECO:0000313" key="2">
    <source>
        <dbReference type="EMBL" id="GAI10338.1"/>
    </source>
</evidence>
<dbReference type="Pfam" id="PF03334">
    <property type="entry name" value="PhaG_MnhG_YufB"/>
    <property type="match status" value="1"/>
</dbReference>
<name>X1KUG8_9ZZZZ</name>